<dbReference type="AlphaFoldDB" id="A0A8S1CGC2"/>
<dbReference type="EMBL" id="CADEPI010000038">
    <property type="protein sequence ID" value="CAB3368599.1"/>
    <property type="molecule type" value="Genomic_DNA"/>
</dbReference>
<keyword evidence="2" id="KW-1185">Reference proteome</keyword>
<gene>
    <name evidence="1" type="ORF">CLODIP_2_CD07209</name>
</gene>
<name>A0A8S1CGC2_9INSE</name>
<sequence length="152" mass="17526">MPSPDVQRIFKKADSKKLEAWCNTELKDFEDAGMVDAFKLFVTQQQDDKNKDTAEVWDLVRKGVELEKRGQSTDQVRAQIQEKLSEGFARIPSFVKQDLEDKCAFEVVFDKLNEDFAGAYLDSFRNEINIFRKENSATQCMEEKSKSGCSFM</sequence>
<protein>
    <submittedName>
        <fullName evidence="1">Uncharacterized protein</fullName>
    </submittedName>
</protein>
<evidence type="ECO:0000313" key="2">
    <source>
        <dbReference type="Proteomes" id="UP000494165"/>
    </source>
</evidence>
<proteinExistence type="predicted"/>
<dbReference type="Proteomes" id="UP000494165">
    <property type="component" value="Unassembled WGS sequence"/>
</dbReference>
<accession>A0A8S1CGC2</accession>
<comment type="caution">
    <text evidence="1">The sequence shown here is derived from an EMBL/GenBank/DDBJ whole genome shotgun (WGS) entry which is preliminary data.</text>
</comment>
<evidence type="ECO:0000313" key="1">
    <source>
        <dbReference type="EMBL" id="CAB3368599.1"/>
    </source>
</evidence>
<organism evidence="1 2">
    <name type="scientific">Cloeon dipterum</name>
    <dbReference type="NCBI Taxonomy" id="197152"/>
    <lineage>
        <taxon>Eukaryota</taxon>
        <taxon>Metazoa</taxon>
        <taxon>Ecdysozoa</taxon>
        <taxon>Arthropoda</taxon>
        <taxon>Hexapoda</taxon>
        <taxon>Insecta</taxon>
        <taxon>Pterygota</taxon>
        <taxon>Palaeoptera</taxon>
        <taxon>Ephemeroptera</taxon>
        <taxon>Pisciforma</taxon>
        <taxon>Baetidae</taxon>
        <taxon>Cloeon</taxon>
    </lineage>
</organism>
<reference evidence="1 2" key="1">
    <citation type="submission" date="2020-04" db="EMBL/GenBank/DDBJ databases">
        <authorList>
            <person name="Alioto T."/>
            <person name="Alioto T."/>
            <person name="Gomez Garrido J."/>
        </authorList>
    </citation>
    <scope>NUCLEOTIDE SEQUENCE [LARGE SCALE GENOMIC DNA]</scope>
</reference>